<reference evidence="2 3" key="1">
    <citation type="journal article" date="2015" name="Proc. Natl. Acad. Sci. U.S.A.">
        <title>The resurrection genome of Boea hygrometrica: A blueprint for survival of dehydration.</title>
        <authorList>
            <person name="Xiao L."/>
            <person name="Yang G."/>
            <person name="Zhang L."/>
            <person name="Yang X."/>
            <person name="Zhao S."/>
            <person name="Ji Z."/>
            <person name="Zhou Q."/>
            <person name="Hu M."/>
            <person name="Wang Y."/>
            <person name="Chen M."/>
            <person name="Xu Y."/>
            <person name="Jin H."/>
            <person name="Xiao X."/>
            <person name="Hu G."/>
            <person name="Bao F."/>
            <person name="Hu Y."/>
            <person name="Wan P."/>
            <person name="Li L."/>
            <person name="Deng X."/>
            <person name="Kuang T."/>
            <person name="Xiang C."/>
            <person name="Zhu J.K."/>
            <person name="Oliver M.J."/>
            <person name="He Y."/>
        </authorList>
    </citation>
    <scope>NUCLEOTIDE SEQUENCE [LARGE SCALE GENOMIC DNA]</scope>
    <source>
        <strain evidence="3">cv. XS01</strain>
    </source>
</reference>
<evidence type="ECO:0000256" key="1">
    <source>
        <dbReference type="SAM" id="Coils"/>
    </source>
</evidence>
<dbReference type="OrthoDB" id="914281at2759"/>
<protein>
    <submittedName>
        <fullName evidence="2">Uncharacterized protein</fullName>
    </submittedName>
</protein>
<name>A0A2Z7AZD2_9LAMI</name>
<evidence type="ECO:0000313" key="3">
    <source>
        <dbReference type="Proteomes" id="UP000250235"/>
    </source>
</evidence>
<gene>
    <name evidence="2" type="ORF">F511_33639</name>
</gene>
<dbReference type="Proteomes" id="UP000250235">
    <property type="component" value="Unassembled WGS sequence"/>
</dbReference>
<organism evidence="2 3">
    <name type="scientific">Dorcoceras hygrometricum</name>
    <dbReference type="NCBI Taxonomy" id="472368"/>
    <lineage>
        <taxon>Eukaryota</taxon>
        <taxon>Viridiplantae</taxon>
        <taxon>Streptophyta</taxon>
        <taxon>Embryophyta</taxon>
        <taxon>Tracheophyta</taxon>
        <taxon>Spermatophyta</taxon>
        <taxon>Magnoliopsida</taxon>
        <taxon>eudicotyledons</taxon>
        <taxon>Gunneridae</taxon>
        <taxon>Pentapetalae</taxon>
        <taxon>asterids</taxon>
        <taxon>lamiids</taxon>
        <taxon>Lamiales</taxon>
        <taxon>Gesneriaceae</taxon>
        <taxon>Didymocarpoideae</taxon>
        <taxon>Trichosporeae</taxon>
        <taxon>Loxocarpinae</taxon>
        <taxon>Dorcoceras</taxon>
    </lineage>
</organism>
<accession>A0A2Z7AZD2</accession>
<dbReference type="EMBL" id="KV011163">
    <property type="protein sequence ID" value="KZV26716.1"/>
    <property type="molecule type" value="Genomic_DNA"/>
</dbReference>
<dbReference type="AlphaFoldDB" id="A0A2Z7AZD2"/>
<feature type="coiled-coil region" evidence="1">
    <location>
        <begin position="315"/>
        <end position="367"/>
    </location>
</feature>
<keyword evidence="3" id="KW-1185">Reference proteome</keyword>
<evidence type="ECO:0000313" key="2">
    <source>
        <dbReference type="EMBL" id="KZV26716.1"/>
    </source>
</evidence>
<proteinExistence type="predicted"/>
<keyword evidence="1" id="KW-0175">Coiled coil</keyword>
<sequence length="446" mass="50626">MSSIDECIVVETACSLGSTSSSEGEGTSSTPSKASRKRFLARINADEARLIAEGRPWYEVRASLLQESDKATIRDLSGMSDHYEIMILLAEDRAHLPPEGYHTFYLNQLEMGLRFPVPRFIQNLYDHFKVSTSQLTPNSYSSLLALGVLLRFYRDPLSLHLIYNLTQIRQQHVGKFFIRLKPEFGFIKGNPTSHKGWMSRYFFLRRNVQAGVAWYCDISWSEKPTRRAPPLPAQEYDPSAFLDSMSVRCFDAQDLIREYLLCHFGFSRKGEQNHEGSTIISLQETGIRNNQGLEPTSRGSCQGEKEEVVFGGRSLDEMMVQHDKLMRELEEVRGASDAENKSLMDKLVASEASVARLQGEMKRMQEEAEATWVKRKEDFLKSSEFDRLCSNRALSFLQQGFNGCLAQFRANGYSEAEHPTPFFSVLKALEDLSEEGEVESSSAPKK</sequence>